<evidence type="ECO:0000256" key="1">
    <source>
        <dbReference type="SAM" id="Phobius"/>
    </source>
</evidence>
<name>A0ABX8S556_9GAMM</name>
<proteinExistence type="predicted"/>
<dbReference type="EMBL" id="CP045503">
    <property type="protein sequence ID" value="QXP44981.1"/>
    <property type="molecule type" value="Genomic_DNA"/>
</dbReference>
<evidence type="ECO:0000313" key="2">
    <source>
        <dbReference type="EMBL" id="QXP44981.1"/>
    </source>
</evidence>
<protein>
    <submittedName>
        <fullName evidence="2">Uncharacterized protein</fullName>
    </submittedName>
</protein>
<gene>
    <name evidence="2" type="ORF">FM038_25330</name>
</gene>
<keyword evidence="3" id="KW-1185">Reference proteome</keyword>
<dbReference type="Proteomes" id="UP000316416">
    <property type="component" value="Chromosome"/>
</dbReference>
<keyword evidence="1" id="KW-1133">Transmembrane helix</keyword>
<accession>A0ABX8S556</accession>
<organism evidence="2 3">
    <name type="scientific">Shewanella eurypsychrophilus</name>
    <dbReference type="NCBI Taxonomy" id="2593656"/>
    <lineage>
        <taxon>Bacteria</taxon>
        <taxon>Pseudomonadati</taxon>
        <taxon>Pseudomonadota</taxon>
        <taxon>Gammaproteobacteria</taxon>
        <taxon>Alteromonadales</taxon>
        <taxon>Shewanellaceae</taxon>
        <taxon>Shewanella</taxon>
    </lineage>
</organism>
<keyword evidence="1" id="KW-0472">Membrane</keyword>
<keyword evidence="1" id="KW-0812">Transmembrane</keyword>
<dbReference type="RefSeq" id="WP_185965747.1">
    <property type="nucleotide sequence ID" value="NZ_CP045503.2"/>
</dbReference>
<evidence type="ECO:0000313" key="3">
    <source>
        <dbReference type="Proteomes" id="UP000316416"/>
    </source>
</evidence>
<feature type="transmembrane region" description="Helical" evidence="1">
    <location>
        <begin position="28"/>
        <end position="50"/>
    </location>
</feature>
<sequence length="55" mass="6228">MEFLLFCLIFFTAFLVAFKPHKQGMANICLFSCIAMSVLIWLLGTWDMLVPAGNL</sequence>
<reference evidence="2" key="1">
    <citation type="submission" date="2021-07" db="EMBL/GenBank/DDBJ databases">
        <title>Shewanella sp. YLB-07 whole genome sequence.</title>
        <authorList>
            <person name="Yu L."/>
        </authorList>
    </citation>
    <scope>NUCLEOTIDE SEQUENCE</scope>
    <source>
        <strain evidence="2">YLB-08</strain>
    </source>
</reference>